<dbReference type="InterPro" id="IPR029071">
    <property type="entry name" value="Ubiquitin-like_domsf"/>
</dbReference>
<evidence type="ECO:0000256" key="3">
    <source>
        <dbReference type="SAM" id="Phobius"/>
    </source>
</evidence>
<dbReference type="SUPFAM" id="SSF54236">
    <property type="entry name" value="Ubiquitin-like"/>
    <property type="match status" value="1"/>
</dbReference>
<dbReference type="EMBL" id="JAWCUI010000010">
    <property type="protein sequence ID" value="KAL1900214.1"/>
    <property type="molecule type" value="Genomic_DNA"/>
</dbReference>
<reference evidence="4 5" key="1">
    <citation type="journal article" date="2024" name="IMA Fungus">
        <title>IMA Genome - F19 : A genome assembly and annotation guide to empower mycologists, including annotated draft genome sequences of Ceratocystis pirilliformis, Diaporthe australafricana, Fusarium ophioides, Paecilomyces lecythidis, and Sporothrix stenoceras.</title>
        <authorList>
            <person name="Aylward J."/>
            <person name="Wilson A.M."/>
            <person name="Visagie C.M."/>
            <person name="Spraker J."/>
            <person name="Barnes I."/>
            <person name="Buitendag C."/>
            <person name="Ceriani C."/>
            <person name="Del Mar Angel L."/>
            <person name="du Plessis D."/>
            <person name="Fuchs T."/>
            <person name="Gasser K."/>
            <person name="Kramer D."/>
            <person name="Li W."/>
            <person name="Munsamy K."/>
            <person name="Piso A."/>
            <person name="Price J.L."/>
            <person name="Sonnekus B."/>
            <person name="Thomas C."/>
            <person name="van der Nest A."/>
            <person name="van Dijk A."/>
            <person name="van Heerden A."/>
            <person name="van Vuuren N."/>
            <person name="Yilmaz N."/>
            <person name="Duong T.A."/>
            <person name="van der Merwe N.A."/>
            <person name="Wingfield M.J."/>
            <person name="Wingfield B.D."/>
        </authorList>
    </citation>
    <scope>NUCLEOTIDE SEQUENCE [LARGE SCALE GENOMIC DNA]</scope>
    <source>
        <strain evidence="4 5">CMW 5346</strain>
    </source>
</reference>
<evidence type="ECO:0000256" key="2">
    <source>
        <dbReference type="SAM" id="MobiDB-lite"/>
    </source>
</evidence>
<protein>
    <recommendedName>
        <fullName evidence="6">Ubiquitin-like domain-containing protein</fullName>
    </recommendedName>
</protein>
<feature type="coiled-coil region" evidence="1">
    <location>
        <begin position="580"/>
        <end position="607"/>
    </location>
</feature>
<comment type="caution">
    <text evidence="4">The sequence shown here is derived from an EMBL/GenBank/DDBJ whole genome shotgun (WGS) entry which is preliminary data.</text>
</comment>
<evidence type="ECO:0008006" key="6">
    <source>
        <dbReference type="Google" id="ProtNLM"/>
    </source>
</evidence>
<keyword evidence="3" id="KW-0472">Membrane</keyword>
<feature type="region of interest" description="Disordered" evidence="2">
    <location>
        <begin position="619"/>
        <end position="676"/>
    </location>
</feature>
<feature type="coiled-coil region" evidence="1">
    <location>
        <begin position="330"/>
        <end position="361"/>
    </location>
</feature>
<dbReference type="Proteomes" id="UP001583186">
    <property type="component" value="Unassembled WGS sequence"/>
</dbReference>
<keyword evidence="3" id="KW-0812">Transmembrane</keyword>
<keyword evidence="3" id="KW-1133">Transmembrane helix</keyword>
<accession>A0ABR3ZL18</accession>
<dbReference type="InterPro" id="IPR039751">
    <property type="entry name" value="HERPUD1/2"/>
</dbReference>
<organism evidence="4 5">
    <name type="scientific">Sporothrix stenoceras</name>
    <dbReference type="NCBI Taxonomy" id="5173"/>
    <lineage>
        <taxon>Eukaryota</taxon>
        <taxon>Fungi</taxon>
        <taxon>Dikarya</taxon>
        <taxon>Ascomycota</taxon>
        <taxon>Pezizomycotina</taxon>
        <taxon>Sordariomycetes</taxon>
        <taxon>Sordariomycetidae</taxon>
        <taxon>Ophiostomatales</taxon>
        <taxon>Ophiostomataceae</taxon>
        <taxon>Sporothrix</taxon>
    </lineage>
</organism>
<feature type="transmembrane region" description="Helical" evidence="3">
    <location>
        <begin position="452"/>
        <end position="472"/>
    </location>
</feature>
<proteinExistence type="predicted"/>
<gene>
    <name evidence="4" type="ORF">Sste5346_002524</name>
</gene>
<dbReference type="PANTHER" id="PTHR12943:SF27">
    <property type="entry name" value="HOMOCYSTEINE-INDUCED ENDOPLASMIC RETICULUM PROTEIN, ISOFORM A"/>
    <property type="match status" value="1"/>
</dbReference>
<dbReference type="Gene3D" id="3.10.20.90">
    <property type="entry name" value="Phosphatidylinositol 3-kinase Catalytic Subunit, Chain A, domain 1"/>
    <property type="match status" value="1"/>
</dbReference>
<feature type="compositionally biased region" description="Low complexity" evidence="2">
    <location>
        <begin position="490"/>
        <end position="513"/>
    </location>
</feature>
<feature type="compositionally biased region" description="Low complexity" evidence="2">
    <location>
        <begin position="254"/>
        <end position="279"/>
    </location>
</feature>
<evidence type="ECO:0000313" key="4">
    <source>
        <dbReference type="EMBL" id="KAL1900214.1"/>
    </source>
</evidence>
<evidence type="ECO:0000256" key="1">
    <source>
        <dbReference type="SAM" id="Coils"/>
    </source>
</evidence>
<name>A0ABR3ZL18_9PEZI</name>
<feature type="transmembrane region" description="Helical" evidence="3">
    <location>
        <begin position="416"/>
        <end position="440"/>
    </location>
</feature>
<feature type="region of interest" description="Disordered" evidence="2">
    <location>
        <begin position="490"/>
        <end position="534"/>
    </location>
</feature>
<dbReference type="CDD" id="cd17039">
    <property type="entry name" value="Ubl_ubiquitin_like"/>
    <property type="match status" value="1"/>
</dbReference>
<dbReference type="PANTHER" id="PTHR12943">
    <property type="entry name" value="HOMOCYSTEINE-RESPONSIVE ENDOPLASMIC RETICULUM-RESIDENT UNIQUITIN-LIKE DOMAIN HERPUD PROTEIN FAMILY MEMBER"/>
    <property type="match status" value="1"/>
</dbReference>
<evidence type="ECO:0000313" key="5">
    <source>
        <dbReference type="Proteomes" id="UP001583186"/>
    </source>
</evidence>
<keyword evidence="5" id="KW-1185">Reference proteome</keyword>
<sequence>MEEHGPRVGNGDLTVSVRLISPAQDLANFPDLADLPVSTTVGQIKLLIGNELAFRNRSPAGMRVIYRGRLLDMDEKTLADVFGIPTIQMTRLQVLHLVLRDGTASAIAGAAPVPNPPARNPFAPQQQAAPAAHPDHFQYQAFRSYEPPAYAHQQPGSTHVFDHLFDHEAQYNQHFISQPPLGVRSQLQPMGQPSSGSLVTDVMRDLASRGQRLEEWQMQRLLLLEQQQERLRAAEARAHPTEAISNLSHRHRAAPQADPQQPPARTTTTTTGSSPFSRPNQPAIYILESPNGPRAVLIGSSTSPFQNSSVQSPAVAAAGQENYNMYMDLIQQHNLRIQQQRQNYEALLRQNMQNVEMLQQLQQLHLQRNQMHDQHIAAQRRAEQGHADPAAAAAGVDQQQQVPNVNVNRLQVNNPGAGFVAAMWPHIWLVTRLVLFVWWFTNPAASWTRWTMVILVATTIFVFNTGVLDGFAEQIWTPVRAHLDGLVNPNANNQQGAQNGAAPAGDANGTANGVNGDAAEPPPVGRAGGPEPDPAEVAARLVARRQINNGQRLHEFARRLERIGIMFLASLAPGIAERHVAIAEEREREERRRIQEAAEAAIAAEAEAQAQAEAAAAAAAAAAAGGDTKTADNDGAAAVPNAPEQVNPEDDIAAVNAQWHSEQLWQEERNAAAGLQ</sequence>
<keyword evidence="1" id="KW-0175">Coiled coil</keyword>
<feature type="region of interest" description="Disordered" evidence="2">
    <location>
        <begin position="246"/>
        <end position="281"/>
    </location>
</feature>